<keyword evidence="2 4" id="KW-0479">Metal-binding</keyword>
<dbReference type="GO" id="GO:0009055">
    <property type="term" value="F:electron transfer activity"/>
    <property type="evidence" value="ECO:0007669"/>
    <property type="project" value="InterPro"/>
</dbReference>
<evidence type="ECO:0000256" key="1">
    <source>
        <dbReference type="ARBA" id="ARBA00022617"/>
    </source>
</evidence>
<proteinExistence type="predicted"/>
<dbReference type="GO" id="GO:0046872">
    <property type="term" value="F:metal ion binding"/>
    <property type="evidence" value="ECO:0007669"/>
    <property type="project" value="UniProtKB-KW"/>
</dbReference>
<gene>
    <name evidence="7" type="ORF">SAMN02927900_05996</name>
</gene>
<evidence type="ECO:0000256" key="4">
    <source>
        <dbReference type="PROSITE-ProRule" id="PRU00433"/>
    </source>
</evidence>
<sequence length="104" mass="10812">MRTATVAVIAGILATVSAARAQDILHGRRLALEVCATCHAVLVGQTRSPVAEAPSFEAVAGTPGMTAMALNVWLTAQSHPTMPNIILSQTDVQDVSAYILSLAE</sequence>
<dbReference type="InterPro" id="IPR036909">
    <property type="entry name" value="Cyt_c-like_dom_sf"/>
</dbReference>
<evidence type="ECO:0000259" key="6">
    <source>
        <dbReference type="PROSITE" id="PS51007"/>
    </source>
</evidence>
<dbReference type="PROSITE" id="PS51007">
    <property type="entry name" value="CYTC"/>
    <property type="match status" value="1"/>
</dbReference>
<dbReference type="Gene3D" id="1.10.760.10">
    <property type="entry name" value="Cytochrome c-like domain"/>
    <property type="match status" value="1"/>
</dbReference>
<keyword evidence="3 4" id="KW-0408">Iron</keyword>
<reference evidence="7 8" key="1">
    <citation type="submission" date="2016-10" db="EMBL/GenBank/DDBJ databases">
        <authorList>
            <person name="de Groot N.N."/>
        </authorList>
    </citation>
    <scope>NUCLEOTIDE SEQUENCE [LARGE SCALE GENOMIC DNA]</scope>
    <source>
        <strain evidence="7 8">CGMCC 1.3401</strain>
    </source>
</reference>
<dbReference type="Pfam" id="PF00034">
    <property type="entry name" value="Cytochrom_C"/>
    <property type="match status" value="1"/>
</dbReference>
<evidence type="ECO:0000313" key="8">
    <source>
        <dbReference type="Proteomes" id="UP000199542"/>
    </source>
</evidence>
<evidence type="ECO:0000256" key="3">
    <source>
        <dbReference type="ARBA" id="ARBA00023004"/>
    </source>
</evidence>
<feature type="signal peptide" evidence="5">
    <location>
        <begin position="1"/>
        <end position="21"/>
    </location>
</feature>
<keyword evidence="5" id="KW-0732">Signal</keyword>
<keyword evidence="1 4" id="KW-0349">Heme</keyword>
<feature type="chain" id="PRO_5011556831" description="Cytochrome c domain-containing protein" evidence="5">
    <location>
        <begin position="22"/>
        <end position="104"/>
    </location>
</feature>
<dbReference type="EMBL" id="FMTM01000016">
    <property type="protein sequence ID" value="SCW87695.1"/>
    <property type="molecule type" value="Genomic_DNA"/>
</dbReference>
<dbReference type="InterPro" id="IPR009056">
    <property type="entry name" value="Cyt_c-like_dom"/>
</dbReference>
<evidence type="ECO:0000313" key="7">
    <source>
        <dbReference type="EMBL" id="SCW87695.1"/>
    </source>
</evidence>
<dbReference type="RefSeq" id="WP_092588374.1">
    <property type="nucleotide sequence ID" value="NZ_FMTM01000016.1"/>
</dbReference>
<dbReference type="SUPFAM" id="SSF46626">
    <property type="entry name" value="Cytochrome c"/>
    <property type="match status" value="1"/>
</dbReference>
<evidence type="ECO:0000256" key="2">
    <source>
        <dbReference type="ARBA" id="ARBA00022723"/>
    </source>
</evidence>
<feature type="domain" description="Cytochrome c" evidence="6">
    <location>
        <begin position="22"/>
        <end position="103"/>
    </location>
</feature>
<evidence type="ECO:0000256" key="5">
    <source>
        <dbReference type="SAM" id="SignalP"/>
    </source>
</evidence>
<organism evidence="7 8">
    <name type="scientific">Rhizobium mongolense subsp. loessense</name>
    <dbReference type="NCBI Taxonomy" id="158890"/>
    <lineage>
        <taxon>Bacteria</taxon>
        <taxon>Pseudomonadati</taxon>
        <taxon>Pseudomonadota</taxon>
        <taxon>Alphaproteobacteria</taxon>
        <taxon>Hyphomicrobiales</taxon>
        <taxon>Rhizobiaceae</taxon>
        <taxon>Rhizobium/Agrobacterium group</taxon>
        <taxon>Rhizobium</taxon>
    </lineage>
</organism>
<name>A0A1G4U448_9HYPH</name>
<dbReference type="AlphaFoldDB" id="A0A1G4U448"/>
<protein>
    <recommendedName>
        <fullName evidence="6">Cytochrome c domain-containing protein</fullName>
    </recommendedName>
</protein>
<dbReference type="Proteomes" id="UP000199542">
    <property type="component" value="Unassembled WGS sequence"/>
</dbReference>
<dbReference type="GO" id="GO:0020037">
    <property type="term" value="F:heme binding"/>
    <property type="evidence" value="ECO:0007669"/>
    <property type="project" value="InterPro"/>
</dbReference>
<accession>A0A1G4U448</accession>